<sequence>MSIVLQSTVHCGPLFLRAFTAWATGDVSNAQHLCVQCLQSLRYNGNFLYLSFCLYILAMCVQQNSNSSHISDLIECLHTKGRAGSMRVCLPWHLLESFDGTASSFLSLARSYSISDTATKDYELLSGDSDDSENGGPPTPWCDHHQRFTNTDLENLALFCLDCGFSELGVDFAVQAHILSRLRDSPEPDYDSVCEDAVPSISCSLIKKLGIQLDVDLSAPVEDGNSSAEEQEDSRTSLSFILNSPRPSSIQTDPSDAAAENLVFIERPSTPPPSYEPCHTRRRTPFSILKSSSVGNMEAFAERPQSGAGGLPKSCKRVRFSLSSLHPPPHVEAEYGGRSNRRRLLDFARRQGFCLDPDAYESGGGTIDRFVTLFWPLQQCSTYKVACDVLSICLFILLILAFTVLFFSLIICIPLVWLTTAPSTPTSTASLGADTCFRLLDILNLRNLIS</sequence>
<dbReference type="EMBL" id="GEEE01009360">
    <property type="protein sequence ID" value="JAP53865.1"/>
    <property type="molecule type" value="Transcribed_RNA"/>
</dbReference>
<dbReference type="AlphaFoldDB" id="A0A0X3PPK8"/>
<keyword evidence="1" id="KW-0472">Membrane</keyword>
<proteinExistence type="predicted"/>
<keyword evidence="1" id="KW-0812">Transmembrane</keyword>
<organism evidence="2">
    <name type="scientific">Schistocephalus solidus</name>
    <name type="common">Tapeworm</name>
    <dbReference type="NCBI Taxonomy" id="70667"/>
    <lineage>
        <taxon>Eukaryota</taxon>
        <taxon>Metazoa</taxon>
        <taxon>Spiralia</taxon>
        <taxon>Lophotrochozoa</taxon>
        <taxon>Platyhelminthes</taxon>
        <taxon>Cestoda</taxon>
        <taxon>Eucestoda</taxon>
        <taxon>Diphyllobothriidea</taxon>
        <taxon>Diphyllobothriidae</taxon>
        <taxon>Schistocephalus</taxon>
    </lineage>
</organism>
<gene>
    <name evidence="2" type="ORF">TR146039</name>
</gene>
<evidence type="ECO:0000256" key="1">
    <source>
        <dbReference type="SAM" id="Phobius"/>
    </source>
</evidence>
<keyword evidence="1" id="KW-1133">Transmembrane helix</keyword>
<evidence type="ECO:0000313" key="2">
    <source>
        <dbReference type="EMBL" id="JAP53865.1"/>
    </source>
</evidence>
<accession>A0A0X3PPK8</accession>
<name>A0A0X3PPK8_SCHSO</name>
<reference evidence="2" key="1">
    <citation type="submission" date="2016-01" db="EMBL/GenBank/DDBJ databases">
        <title>Reference transcriptome for the parasite Schistocephalus solidus: insights into the molecular evolution of parasitism.</title>
        <authorList>
            <person name="Hebert F.O."/>
            <person name="Grambauer S."/>
            <person name="Barber I."/>
            <person name="Landry C.R."/>
            <person name="Aubin-Horth N."/>
        </authorList>
    </citation>
    <scope>NUCLEOTIDE SEQUENCE</scope>
</reference>
<protein>
    <submittedName>
        <fullName evidence="2">Uncharacterized protein</fullName>
    </submittedName>
</protein>
<feature type="transmembrane region" description="Helical" evidence="1">
    <location>
        <begin position="389"/>
        <end position="418"/>
    </location>
</feature>